<keyword evidence="1" id="KW-0732">Signal</keyword>
<reference evidence="2 3" key="1">
    <citation type="submission" date="2019-07" db="EMBL/GenBank/DDBJ databases">
        <title>Whole genome shotgun sequence of Deinococcus cellulosilyticus NBRC 106333.</title>
        <authorList>
            <person name="Hosoyama A."/>
            <person name="Uohara A."/>
            <person name="Ohji S."/>
            <person name="Ichikawa N."/>
        </authorList>
    </citation>
    <scope>NUCLEOTIDE SEQUENCE [LARGE SCALE GENOMIC DNA]</scope>
    <source>
        <strain evidence="2 3">NBRC 106333</strain>
    </source>
</reference>
<feature type="signal peptide" evidence="1">
    <location>
        <begin position="1"/>
        <end position="17"/>
    </location>
</feature>
<organism evidence="2 3">
    <name type="scientific">Deinococcus cellulosilyticus (strain DSM 18568 / NBRC 106333 / KACC 11606 / 5516J-15)</name>
    <dbReference type="NCBI Taxonomy" id="1223518"/>
    <lineage>
        <taxon>Bacteria</taxon>
        <taxon>Thermotogati</taxon>
        <taxon>Deinococcota</taxon>
        <taxon>Deinococci</taxon>
        <taxon>Deinococcales</taxon>
        <taxon>Deinococcaceae</taxon>
        <taxon>Deinococcus</taxon>
    </lineage>
</organism>
<dbReference type="EMBL" id="BJXB01000008">
    <property type="protein sequence ID" value="GEM46530.1"/>
    <property type="molecule type" value="Genomic_DNA"/>
</dbReference>
<evidence type="ECO:0000313" key="2">
    <source>
        <dbReference type="EMBL" id="GEM46530.1"/>
    </source>
</evidence>
<sequence>MKRLLCILLMTTSGSLAQLLMPESNSLIHSSVLSPFGQLPLSEGCRLGLNFSIANEQSFNKGDWGDMGIDAEVWKLEPTFRTSTSVGEFGVSVPLTYVWGGVLDAPLDVYHQIIRMNRIVNPERGRALSFYRLSSGEERVYDQPAFGLGDATLSWAYPLDDFFVKATLGVPLGRKEQFIGAGAWKSSVQVGYGTAGAGLMGQVGWVWNARATEVSPLELQPQYGLKAWSNLPWNLPVRIETEVRTSPFRNGGTFADPTWSLRFVFADVGFQEDLTPALPDVTLSTTQEWSCP</sequence>
<evidence type="ECO:0000256" key="1">
    <source>
        <dbReference type="SAM" id="SignalP"/>
    </source>
</evidence>
<dbReference type="RefSeq" id="WP_146884342.1">
    <property type="nucleotide sequence ID" value="NZ_BJXB01000008.1"/>
</dbReference>
<keyword evidence="3" id="KW-1185">Reference proteome</keyword>
<dbReference type="AlphaFoldDB" id="A0A511N0X8"/>
<dbReference type="OrthoDB" id="34253at2"/>
<name>A0A511N0X8_DEIC1</name>
<feature type="chain" id="PRO_5022161488" description="Transporter" evidence="1">
    <location>
        <begin position="18"/>
        <end position="292"/>
    </location>
</feature>
<evidence type="ECO:0008006" key="4">
    <source>
        <dbReference type="Google" id="ProtNLM"/>
    </source>
</evidence>
<proteinExistence type="predicted"/>
<gene>
    <name evidence="2" type="ORF">DC3_21650</name>
</gene>
<accession>A0A511N0X8</accession>
<protein>
    <recommendedName>
        <fullName evidence="4">Transporter</fullName>
    </recommendedName>
</protein>
<comment type="caution">
    <text evidence="2">The sequence shown here is derived from an EMBL/GenBank/DDBJ whole genome shotgun (WGS) entry which is preliminary data.</text>
</comment>
<dbReference type="Proteomes" id="UP000321306">
    <property type="component" value="Unassembled WGS sequence"/>
</dbReference>
<evidence type="ECO:0000313" key="3">
    <source>
        <dbReference type="Proteomes" id="UP000321306"/>
    </source>
</evidence>